<accession>A0A2R6RQ97</accession>
<evidence type="ECO:0000313" key="3">
    <source>
        <dbReference type="Proteomes" id="UP000186601"/>
    </source>
</evidence>
<reference evidence="2 3" key="1">
    <citation type="submission" date="2018-02" db="EMBL/GenBank/DDBJ databases">
        <title>Genome sequence of the basidiomycete white-rot fungus Phlebia centrifuga.</title>
        <authorList>
            <person name="Granchi Z."/>
            <person name="Peng M."/>
            <person name="de Vries R.P."/>
            <person name="Hilden K."/>
            <person name="Makela M.R."/>
            <person name="Grigoriev I."/>
            <person name="Riley R."/>
        </authorList>
    </citation>
    <scope>NUCLEOTIDE SEQUENCE [LARGE SCALE GENOMIC DNA]</scope>
    <source>
        <strain evidence="2 3">FBCC195</strain>
    </source>
</reference>
<proteinExistence type="predicted"/>
<feature type="region of interest" description="Disordered" evidence="1">
    <location>
        <begin position="215"/>
        <end position="239"/>
    </location>
</feature>
<keyword evidence="3" id="KW-1185">Reference proteome</keyword>
<feature type="compositionally biased region" description="Basic residues" evidence="1">
    <location>
        <begin position="22"/>
        <end position="37"/>
    </location>
</feature>
<sequence>MLYRPIGEDGDSENDKPLLQRIGKRKRKNKGERKGKNKVALGVTRQAVDPGQGTGRIRVGYSQYILAEGYVDDTGSSIVLEPPSITDLGEHHNDNVVPIQTRADTRHPDQVGSLLSPDCLEQGDSRQEAIEELERFLGREAEAKKGMKLARRPLGMTARSSVDWVWKASRVKTMRKRLVETIHQLSCAEDFWPCELAYPSAEDLDFNYPSTEVLGDRDEFTLQETDSEEEIPNTDTDNA</sequence>
<protein>
    <submittedName>
        <fullName evidence="2">Uncharacterized protein</fullName>
    </submittedName>
</protein>
<gene>
    <name evidence="2" type="ORF">PHLCEN_2v2022</name>
</gene>
<organism evidence="2 3">
    <name type="scientific">Hermanssonia centrifuga</name>
    <dbReference type="NCBI Taxonomy" id="98765"/>
    <lineage>
        <taxon>Eukaryota</taxon>
        <taxon>Fungi</taxon>
        <taxon>Dikarya</taxon>
        <taxon>Basidiomycota</taxon>
        <taxon>Agaricomycotina</taxon>
        <taxon>Agaricomycetes</taxon>
        <taxon>Polyporales</taxon>
        <taxon>Meruliaceae</taxon>
        <taxon>Hermanssonia</taxon>
    </lineage>
</organism>
<feature type="compositionally biased region" description="Acidic residues" evidence="1">
    <location>
        <begin position="225"/>
        <end position="239"/>
    </location>
</feature>
<dbReference type="AlphaFoldDB" id="A0A2R6RQ97"/>
<evidence type="ECO:0000256" key="1">
    <source>
        <dbReference type="SAM" id="MobiDB-lite"/>
    </source>
</evidence>
<comment type="caution">
    <text evidence="2">The sequence shown here is derived from an EMBL/GenBank/DDBJ whole genome shotgun (WGS) entry which is preliminary data.</text>
</comment>
<dbReference type="Proteomes" id="UP000186601">
    <property type="component" value="Unassembled WGS sequence"/>
</dbReference>
<dbReference type="EMBL" id="MLYV02000185">
    <property type="protein sequence ID" value="PSS32211.1"/>
    <property type="molecule type" value="Genomic_DNA"/>
</dbReference>
<feature type="region of interest" description="Disordered" evidence="1">
    <location>
        <begin position="1"/>
        <end position="39"/>
    </location>
</feature>
<evidence type="ECO:0000313" key="2">
    <source>
        <dbReference type="EMBL" id="PSS32211.1"/>
    </source>
</evidence>
<name>A0A2R6RQ97_9APHY</name>